<gene>
    <name evidence="1" type="ORF">DR950_33505</name>
</gene>
<reference evidence="1 2" key="1">
    <citation type="submission" date="2018-08" db="EMBL/GenBank/DDBJ databases">
        <title>Diversity &amp; Physiological Properties of Lignin-Decomposing Actinobacteria from Soil.</title>
        <authorList>
            <person name="Roh S.G."/>
            <person name="Kim S.B."/>
        </authorList>
    </citation>
    <scope>NUCLEOTIDE SEQUENCE [LARGE SCALE GENOMIC DNA]</scope>
    <source>
        <strain evidence="1 2">MMS17-GH009</strain>
    </source>
</reference>
<proteinExistence type="predicted"/>
<sequence length="569" mass="61322">MTKPLPAVPAPRSGRLGRRLYAELAASAPAVRRRFYATLDTGDWAQVLAAADTEAGTPYALWADDPVGFVEDVLGESQWSRQRDILEALVDHRRVAVPSCFGSGKTHIAARAAVWSSVVHPPGTALTVTTATRARQVQRQMWPHIRQIVARAGLPGEVGVAQWKMPDSHGSDVVVAYGFSAPPHDESAVQGIHAPRLMVIVDEAGGIGRIIGAAMRGLLTGEHTRALLIGNPPTDDEGSWFEQTCADPAVRVLPISVYDTPLLSGERTRRCRACPPQAPVHLLATHLVDPQWVEEAIRDHGEDAPFVQAKVHARFPRGGQARAIPSSWVERASDNPEPDGPDYVALNALGLDGETSAHRVRRGAWVRLGVDVAADGGDEFAIARSVGDLVELRRATAGQDNADAVVVAGVVLREIKAAQDLAAALGSTAPVRVKIDGVGIGWGVAGLLEAWRREGLHRAEIVTVLASESTGRDDEAATLRPSNKRDEMWLAMRSLLSPHGQGSLRLRIDRRTQAQMSAPKLETNSGGRTVIESKRSMRRRGVSSPDRAEAVLLAPYEPKVGRRRVRVIA</sequence>
<comment type="caution">
    <text evidence="1">The sequence shown here is derived from an EMBL/GenBank/DDBJ whole genome shotgun (WGS) entry which is preliminary data.</text>
</comment>
<dbReference type="RefSeq" id="WP_117490165.1">
    <property type="nucleotide sequence ID" value="NZ_QVIG01000001.1"/>
</dbReference>
<dbReference type="Proteomes" id="UP000263377">
    <property type="component" value="Unassembled WGS sequence"/>
</dbReference>
<keyword evidence="2" id="KW-1185">Reference proteome</keyword>
<dbReference type="Gene3D" id="3.30.420.240">
    <property type="match status" value="1"/>
</dbReference>
<evidence type="ECO:0000313" key="1">
    <source>
        <dbReference type="EMBL" id="RGD62003.1"/>
    </source>
</evidence>
<dbReference type="InterPro" id="IPR027417">
    <property type="entry name" value="P-loop_NTPase"/>
</dbReference>
<evidence type="ECO:0000313" key="2">
    <source>
        <dbReference type="Proteomes" id="UP000263377"/>
    </source>
</evidence>
<protein>
    <recommendedName>
        <fullName evidence="3">Terminase</fullName>
    </recommendedName>
</protein>
<organism evidence="1 2">
    <name type="scientific">Kitasatospora xanthocidica</name>
    <dbReference type="NCBI Taxonomy" id="83382"/>
    <lineage>
        <taxon>Bacteria</taxon>
        <taxon>Bacillati</taxon>
        <taxon>Actinomycetota</taxon>
        <taxon>Actinomycetes</taxon>
        <taxon>Kitasatosporales</taxon>
        <taxon>Streptomycetaceae</taxon>
        <taxon>Kitasatospora</taxon>
    </lineage>
</organism>
<accession>A0A373A1J8</accession>
<dbReference type="EMBL" id="QVIG01000001">
    <property type="protein sequence ID" value="RGD62003.1"/>
    <property type="molecule type" value="Genomic_DNA"/>
</dbReference>
<dbReference type="Gene3D" id="3.40.50.300">
    <property type="entry name" value="P-loop containing nucleotide triphosphate hydrolases"/>
    <property type="match status" value="1"/>
</dbReference>
<name>A0A373A1J8_9ACTN</name>
<evidence type="ECO:0008006" key="3">
    <source>
        <dbReference type="Google" id="ProtNLM"/>
    </source>
</evidence>
<dbReference type="AlphaFoldDB" id="A0A373A1J8"/>